<dbReference type="Proteomes" id="UP000294933">
    <property type="component" value="Unassembled WGS sequence"/>
</dbReference>
<reference evidence="1 2" key="1">
    <citation type="submission" date="2018-06" db="EMBL/GenBank/DDBJ databases">
        <title>A transcriptomic atlas of mushroom development highlights an independent origin of complex multicellularity.</title>
        <authorList>
            <consortium name="DOE Joint Genome Institute"/>
            <person name="Krizsan K."/>
            <person name="Almasi E."/>
            <person name="Merenyi Z."/>
            <person name="Sahu N."/>
            <person name="Viragh M."/>
            <person name="Koszo T."/>
            <person name="Mondo S."/>
            <person name="Kiss B."/>
            <person name="Balint B."/>
            <person name="Kues U."/>
            <person name="Barry K."/>
            <person name="Hegedus J.C."/>
            <person name="Henrissat B."/>
            <person name="Johnson J."/>
            <person name="Lipzen A."/>
            <person name="Ohm R."/>
            <person name="Nagy I."/>
            <person name="Pangilinan J."/>
            <person name="Yan J."/>
            <person name="Xiong Y."/>
            <person name="Grigoriev I.V."/>
            <person name="Hibbett D.S."/>
            <person name="Nagy L.G."/>
        </authorList>
    </citation>
    <scope>NUCLEOTIDE SEQUENCE [LARGE SCALE GENOMIC DNA]</scope>
    <source>
        <strain evidence="1 2">SZMC22713</strain>
    </source>
</reference>
<gene>
    <name evidence="1" type="ORF">BD410DRAFT_792324</name>
</gene>
<evidence type="ECO:0000313" key="1">
    <source>
        <dbReference type="EMBL" id="TDL19292.1"/>
    </source>
</evidence>
<dbReference type="VEuPathDB" id="FungiDB:BD410DRAFT_792324"/>
<organism evidence="1 2">
    <name type="scientific">Rickenella mellea</name>
    <dbReference type="NCBI Taxonomy" id="50990"/>
    <lineage>
        <taxon>Eukaryota</taxon>
        <taxon>Fungi</taxon>
        <taxon>Dikarya</taxon>
        <taxon>Basidiomycota</taxon>
        <taxon>Agaricomycotina</taxon>
        <taxon>Agaricomycetes</taxon>
        <taxon>Hymenochaetales</taxon>
        <taxon>Rickenellaceae</taxon>
        <taxon>Rickenella</taxon>
    </lineage>
</organism>
<keyword evidence="2" id="KW-1185">Reference proteome</keyword>
<proteinExistence type="predicted"/>
<name>A0A4Y7PWL0_9AGAM</name>
<dbReference type="AlphaFoldDB" id="A0A4Y7PWL0"/>
<accession>A0A4Y7PWL0</accession>
<sequence length="79" mass="8750">MPRPIVIGDGTVPVRMQMLRIDDETRRRTISMVGITPAVPRVLENMAQSALCGRFVVLLPCIRQCKCQKDLAGGGDLRE</sequence>
<evidence type="ECO:0000313" key="2">
    <source>
        <dbReference type="Proteomes" id="UP000294933"/>
    </source>
</evidence>
<protein>
    <submittedName>
        <fullName evidence="1">Uncharacterized protein</fullName>
    </submittedName>
</protein>
<dbReference type="EMBL" id="ML170198">
    <property type="protein sequence ID" value="TDL19292.1"/>
    <property type="molecule type" value="Genomic_DNA"/>
</dbReference>